<evidence type="ECO:0000256" key="3">
    <source>
        <dbReference type="ARBA" id="ARBA00022692"/>
    </source>
</evidence>
<dbReference type="InterPro" id="IPR001734">
    <property type="entry name" value="Na/solute_symporter"/>
</dbReference>
<feature type="transmembrane region" description="Helical" evidence="8">
    <location>
        <begin position="14"/>
        <end position="36"/>
    </location>
</feature>
<feature type="region of interest" description="Disordered" evidence="7">
    <location>
        <begin position="437"/>
        <end position="480"/>
    </location>
</feature>
<comment type="caution">
    <text evidence="9">The sequence shown here is derived from an EMBL/GenBank/DDBJ whole genome shotgun (WGS) entry which is preliminary data.</text>
</comment>
<feature type="transmembrane region" description="Helical" evidence="8">
    <location>
        <begin position="62"/>
        <end position="87"/>
    </location>
</feature>
<keyword evidence="3 8" id="KW-0812">Transmembrane</keyword>
<feature type="transmembrane region" description="Helical" evidence="8">
    <location>
        <begin position="354"/>
        <end position="373"/>
    </location>
</feature>
<feature type="transmembrane region" description="Helical" evidence="8">
    <location>
        <begin position="134"/>
        <end position="157"/>
    </location>
</feature>
<accession>A0A4U0VE27</accession>
<dbReference type="PANTHER" id="PTHR46154:SF2">
    <property type="entry name" value="SOLUTE SYMPORTER FAMILY TRANSPORTER (AFU_ORTHOLOGUE AFUA_6G03200)"/>
    <property type="match status" value="1"/>
</dbReference>
<organism evidence="9 10">
    <name type="scientific">Friedmanniomyces endolithicus</name>
    <dbReference type="NCBI Taxonomy" id="329885"/>
    <lineage>
        <taxon>Eukaryota</taxon>
        <taxon>Fungi</taxon>
        <taxon>Dikarya</taxon>
        <taxon>Ascomycota</taxon>
        <taxon>Pezizomycotina</taxon>
        <taxon>Dothideomycetes</taxon>
        <taxon>Dothideomycetidae</taxon>
        <taxon>Mycosphaerellales</taxon>
        <taxon>Teratosphaeriaceae</taxon>
        <taxon>Friedmanniomyces</taxon>
    </lineage>
</organism>
<feature type="transmembrane region" description="Helical" evidence="8">
    <location>
        <begin position="198"/>
        <end position="217"/>
    </location>
</feature>
<evidence type="ECO:0000256" key="6">
    <source>
        <dbReference type="RuleBase" id="RU362091"/>
    </source>
</evidence>
<comment type="subcellular location">
    <subcellularLocation>
        <location evidence="1">Membrane</location>
        <topology evidence="1">Multi-pass membrane protein</topology>
    </subcellularLocation>
</comment>
<comment type="similarity">
    <text evidence="2 6">Belongs to the sodium:solute symporter (SSF) (TC 2.A.21) family.</text>
</comment>
<name>A0A4U0VE27_9PEZI</name>
<dbReference type="Gene3D" id="1.20.1730.10">
    <property type="entry name" value="Sodium/glucose cotransporter"/>
    <property type="match status" value="1"/>
</dbReference>
<protein>
    <recommendedName>
        <fullName evidence="11">Urea active transporter 1</fullName>
    </recommendedName>
</protein>
<evidence type="ECO:0008006" key="11">
    <source>
        <dbReference type="Google" id="ProtNLM"/>
    </source>
</evidence>
<keyword evidence="4 8" id="KW-1133">Transmembrane helix</keyword>
<dbReference type="OrthoDB" id="6132759at2759"/>
<proteinExistence type="inferred from homology"/>
<gene>
    <name evidence="9" type="ORF">B0A54_02746</name>
</gene>
<evidence type="ECO:0000256" key="4">
    <source>
        <dbReference type="ARBA" id="ARBA00022989"/>
    </source>
</evidence>
<dbReference type="InterPro" id="IPR038377">
    <property type="entry name" value="Na/Glc_symporter_sf"/>
</dbReference>
<feature type="transmembrane region" description="Helical" evidence="8">
    <location>
        <begin position="163"/>
        <end position="186"/>
    </location>
</feature>
<keyword evidence="5 8" id="KW-0472">Membrane</keyword>
<feature type="transmembrane region" description="Helical" evidence="8">
    <location>
        <begin position="326"/>
        <end position="347"/>
    </location>
</feature>
<dbReference type="GO" id="GO:0005886">
    <property type="term" value="C:plasma membrane"/>
    <property type="evidence" value="ECO:0007669"/>
    <property type="project" value="TreeGrafter"/>
</dbReference>
<evidence type="ECO:0000256" key="8">
    <source>
        <dbReference type="SAM" id="Phobius"/>
    </source>
</evidence>
<evidence type="ECO:0000313" key="9">
    <source>
        <dbReference type="EMBL" id="TKA47268.1"/>
    </source>
</evidence>
<dbReference type="InterPro" id="IPR031155">
    <property type="entry name" value="DUR"/>
</dbReference>
<dbReference type="STRING" id="329885.A0A4U0VE27"/>
<dbReference type="CDD" id="cd11476">
    <property type="entry name" value="SLC5sbd_DUR3"/>
    <property type="match status" value="1"/>
</dbReference>
<reference evidence="9 10" key="1">
    <citation type="submission" date="2017-03" db="EMBL/GenBank/DDBJ databases">
        <title>Genomes of endolithic fungi from Antarctica.</title>
        <authorList>
            <person name="Coleine C."/>
            <person name="Masonjones S."/>
            <person name="Stajich J.E."/>
        </authorList>
    </citation>
    <scope>NUCLEOTIDE SEQUENCE [LARGE SCALE GENOMIC DNA]</scope>
    <source>
        <strain evidence="9 10">CCFEE 5311</strain>
    </source>
</reference>
<sequence length="603" mass="63982">MSTGGGLQVLPSGVGYGIVIGIGGVFAVLMLGITWLQNRYTRFSTKQAEEFNTASRSVKPGLIAAGIVSSWTWSATLLTSSTFAYSYGVCGPMWYGAMGTFQILLFALIAIKIKANAPGAHTFPEIVLARHGKIAHLTYLFNGLATNMLVGACLVLGGSQVVAALTGMSVYAACFLIPIVVGAYVIAGGLRSTFIADYVHTVVLFVAIFVFGFLMYATSDLVGSPGRLYDLLLEASRTMPIPGNVDESYLSFRSVDGLVFAIDLFAAGFSTVFSSLLTFDVYKTYIKPDAPSSQLVRISHYGIIVYALVLAAFCSILNAVGLNLTWLLTILAIIVGGASIPVGLILLWKRMSTVAAVASPWIGLVCGLIAWFVTTWKRSGSITVTTSGNTINAVAGNVTSWGVGLIMAVVLSLAFPAKYSSTDARHIARSNKIQGISVHPSATGTPAEASDSRISTAEKDGEKATSSSAAEPRPAPEPEALIPTGNEIVDFLEAQTMQPMDPAEVRKAERLAIAANLIFFCFAIVLVPFTLFGTKYIYGPRFFTGWVVLSFIWVWTSMTICVIYPVVESTGALREVARGLWGDVRALVGGRKGRVGEGGVGGA</sequence>
<evidence type="ECO:0000256" key="7">
    <source>
        <dbReference type="SAM" id="MobiDB-lite"/>
    </source>
</evidence>
<dbReference type="Pfam" id="PF00474">
    <property type="entry name" value="SSF"/>
    <property type="match status" value="1"/>
</dbReference>
<dbReference type="AlphaFoldDB" id="A0A4U0VE27"/>
<feature type="transmembrane region" description="Helical" evidence="8">
    <location>
        <begin position="300"/>
        <end position="320"/>
    </location>
</feature>
<dbReference type="Proteomes" id="UP000310066">
    <property type="component" value="Unassembled WGS sequence"/>
</dbReference>
<evidence type="ECO:0000256" key="2">
    <source>
        <dbReference type="ARBA" id="ARBA00006434"/>
    </source>
</evidence>
<feature type="transmembrane region" description="Helical" evidence="8">
    <location>
        <begin position="543"/>
        <end position="567"/>
    </location>
</feature>
<feature type="transmembrane region" description="Helical" evidence="8">
    <location>
        <begin position="393"/>
        <end position="415"/>
    </location>
</feature>
<feature type="transmembrane region" description="Helical" evidence="8">
    <location>
        <begin position="511"/>
        <end position="531"/>
    </location>
</feature>
<dbReference type="PROSITE" id="PS50283">
    <property type="entry name" value="NA_SOLUT_SYMP_3"/>
    <property type="match status" value="2"/>
</dbReference>
<evidence type="ECO:0000256" key="1">
    <source>
        <dbReference type="ARBA" id="ARBA00004141"/>
    </source>
</evidence>
<feature type="transmembrane region" description="Helical" evidence="8">
    <location>
        <begin position="258"/>
        <end position="279"/>
    </location>
</feature>
<dbReference type="EMBL" id="NAJP01000006">
    <property type="protein sequence ID" value="TKA47268.1"/>
    <property type="molecule type" value="Genomic_DNA"/>
</dbReference>
<dbReference type="PANTHER" id="PTHR46154">
    <property type="match status" value="1"/>
</dbReference>
<dbReference type="GO" id="GO:0015204">
    <property type="term" value="F:urea transmembrane transporter activity"/>
    <property type="evidence" value="ECO:0007669"/>
    <property type="project" value="InterPro"/>
</dbReference>
<evidence type="ECO:0000313" key="10">
    <source>
        <dbReference type="Proteomes" id="UP000310066"/>
    </source>
</evidence>
<feature type="transmembrane region" description="Helical" evidence="8">
    <location>
        <begin position="93"/>
        <end position="113"/>
    </location>
</feature>
<evidence type="ECO:0000256" key="5">
    <source>
        <dbReference type="ARBA" id="ARBA00023136"/>
    </source>
</evidence>